<dbReference type="AlphaFoldDB" id="M4BTN3"/>
<dbReference type="EMBL" id="JH597858">
    <property type="status" value="NOT_ANNOTATED_CDS"/>
    <property type="molecule type" value="Genomic_DNA"/>
</dbReference>
<dbReference type="HOGENOM" id="CLU_3091378_0_0_1"/>
<evidence type="ECO:0000313" key="2">
    <source>
        <dbReference type="EnsemblProtists" id="HpaP809818"/>
    </source>
</evidence>
<dbReference type="VEuPathDB" id="FungiDB:HpaG809818"/>
<protein>
    <submittedName>
        <fullName evidence="2">Uncharacterized protein</fullName>
    </submittedName>
</protein>
<evidence type="ECO:0000313" key="3">
    <source>
        <dbReference type="Proteomes" id="UP000011713"/>
    </source>
</evidence>
<dbReference type="InParanoid" id="M4BTN3"/>
<reference evidence="3" key="1">
    <citation type="journal article" date="2010" name="Science">
        <title>Signatures of adaptation to obligate biotrophy in the Hyaloperonospora arabidopsidis genome.</title>
        <authorList>
            <person name="Baxter L."/>
            <person name="Tripathy S."/>
            <person name="Ishaque N."/>
            <person name="Boot N."/>
            <person name="Cabral A."/>
            <person name="Kemen E."/>
            <person name="Thines M."/>
            <person name="Ah-Fong A."/>
            <person name="Anderson R."/>
            <person name="Badejoko W."/>
            <person name="Bittner-Eddy P."/>
            <person name="Boore J.L."/>
            <person name="Chibucos M.C."/>
            <person name="Coates M."/>
            <person name="Dehal P."/>
            <person name="Delehaunty K."/>
            <person name="Dong S."/>
            <person name="Downton P."/>
            <person name="Dumas B."/>
            <person name="Fabro G."/>
            <person name="Fronick C."/>
            <person name="Fuerstenberg S.I."/>
            <person name="Fulton L."/>
            <person name="Gaulin E."/>
            <person name="Govers F."/>
            <person name="Hughes L."/>
            <person name="Humphray S."/>
            <person name="Jiang R.H."/>
            <person name="Judelson H."/>
            <person name="Kamoun S."/>
            <person name="Kyung K."/>
            <person name="Meijer H."/>
            <person name="Minx P."/>
            <person name="Morris P."/>
            <person name="Nelson J."/>
            <person name="Phuntumart V."/>
            <person name="Qutob D."/>
            <person name="Rehmany A."/>
            <person name="Rougon-Cardoso A."/>
            <person name="Ryden P."/>
            <person name="Torto-Alalibo T."/>
            <person name="Studholme D."/>
            <person name="Wang Y."/>
            <person name="Win J."/>
            <person name="Wood J."/>
            <person name="Clifton S.W."/>
            <person name="Rogers J."/>
            <person name="Van den Ackerveken G."/>
            <person name="Jones J.D."/>
            <person name="McDowell J.M."/>
            <person name="Beynon J."/>
            <person name="Tyler B.M."/>
        </authorList>
    </citation>
    <scope>NUCLEOTIDE SEQUENCE [LARGE SCALE GENOMIC DNA]</scope>
    <source>
        <strain evidence="3">Emoy2</strain>
    </source>
</reference>
<feature type="compositionally biased region" description="Polar residues" evidence="1">
    <location>
        <begin position="40"/>
        <end position="52"/>
    </location>
</feature>
<proteinExistence type="predicted"/>
<dbReference type="Proteomes" id="UP000011713">
    <property type="component" value="Unassembled WGS sequence"/>
</dbReference>
<feature type="compositionally biased region" description="Basic residues" evidence="1">
    <location>
        <begin position="25"/>
        <end position="39"/>
    </location>
</feature>
<evidence type="ECO:0000256" key="1">
    <source>
        <dbReference type="SAM" id="MobiDB-lite"/>
    </source>
</evidence>
<keyword evidence="3" id="KW-1185">Reference proteome</keyword>
<accession>M4BTN3</accession>
<dbReference type="EnsemblProtists" id="HpaT809818">
    <property type="protein sequence ID" value="HpaP809818"/>
    <property type="gene ID" value="HpaG809818"/>
</dbReference>
<feature type="region of interest" description="Disordered" evidence="1">
    <location>
        <begin position="25"/>
        <end position="52"/>
    </location>
</feature>
<sequence>MARHQKTPNRIGDPSAFIRLKCMQPKRRRKSGKCHRTHRQSLVWSIQKPSKT</sequence>
<name>M4BTN3_HYAAE</name>
<reference evidence="2" key="2">
    <citation type="submission" date="2015-06" db="UniProtKB">
        <authorList>
            <consortium name="EnsemblProtists"/>
        </authorList>
    </citation>
    <scope>IDENTIFICATION</scope>
    <source>
        <strain evidence="2">Emoy2</strain>
    </source>
</reference>
<organism evidence="2 3">
    <name type="scientific">Hyaloperonospora arabidopsidis (strain Emoy2)</name>
    <name type="common">Downy mildew agent</name>
    <name type="synonym">Peronospora arabidopsidis</name>
    <dbReference type="NCBI Taxonomy" id="559515"/>
    <lineage>
        <taxon>Eukaryota</taxon>
        <taxon>Sar</taxon>
        <taxon>Stramenopiles</taxon>
        <taxon>Oomycota</taxon>
        <taxon>Peronosporomycetes</taxon>
        <taxon>Peronosporales</taxon>
        <taxon>Peronosporaceae</taxon>
        <taxon>Hyaloperonospora</taxon>
    </lineage>
</organism>